<dbReference type="GO" id="GO:0005666">
    <property type="term" value="C:RNA polymerase III complex"/>
    <property type="evidence" value="ECO:0007669"/>
    <property type="project" value="InterPro"/>
</dbReference>
<dbReference type="InterPro" id="IPR007832">
    <property type="entry name" value="RNA_pol_Rpc34"/>
</dbReference>
<dbReference type="Pfam" id="PF05158">
    <property type="entry name" value="RNA_pol_Rpc34"/>
    <property type="match status" value="1"/>
</dbReference>
<name>A0A9P6C667_9AGAR</name>
<dbReference type="PANTHER" id="PTHR12780">
    <property type="entry name" value="RNA POLYMERASE III DNA DIRECTED , 39KD SUBUNIT-RELATED"/>
    <property type="match status" value="1"/>
</dbReference>
<dbReference type="GO" id="GO:0006383">
    <property type="term" value="P:transcription by RNA polymerase III"/>
    <property type="evidence" value="ECO:0007669"/>
    <property type="project" value="InterPro"/>
</dbReference>
<evidence type="ECO:0000313" key="7">
    <source>
        <dbReference type="EMBL" id="KAF9449903.1"/>
    </source>
</evidence>
<dbReference type="EMBL" id="MU151117">
    <property type="protein sequence ID" value="KAF9449903.1"/>
    <property type="molecule type" value="Genomic_DNA"/>
</dbReference>
<gene>
    <name evidence="7" type="ORF">P691DRAFT_790160</name>
</gene>
<dbReference type="GO" id="GO:0005737">
    <property type="term" value="C:cytoplasm"/>
    <property type="evidence" value="ECO:0007669"/>
    <property type="project" value="UniProtKB-ARBA"/>
</dbReference>
<feature type="region of interest" description="Disordered" evidence="6">
    <location>
        <begin position="259"/>
        <end position="412"/>
    </location>
</feature>
<keyword evidence="5" id="KW-0539">Nucleus</keyword>
<evidence type="ECO:0000256" key="2">
    <source>
        <dbReference type="ARBA" id="ARBA00011038"/>
    </source>
</evidence>
<evidence type="ECO:0000256" key="6">
    <source>
        <dbReference type="SAM" id="MobiDB-lite"/>
    </source>
</evidence>
<dbReference type="Proteomes" id="UP000807342">
    <property type="component" value="Unassembled WGS sequence"/>
</dbReference>
<dbReference type="FunFam" id="1.10.10.10:FF:000116">
    <property type="entry name" value="DNA-directed RNA polymerase III subunit RPC6"/>
    <property type="match status" value="1"/>
</dbReference>
<sequence length="467" mass="52810">MNKRPPNELESRLHKAILSTPKKEMTAKEAEVVIPDPSAREKALNFLLGVGLLKTLVDSNRRVSFRAVTKGELVATKDLNGEENLVFSHIKAAGNEGIWTKHLKTKTNLHQTIIDRCLKTLTQKRLVKRVPSVQHPTRKIYMLEGLEPSISLTGGPWYTDNELDTEFIQNLMDACYKFIRDLSFPKRKEGGEDALYAVSNPPKYPTAQHIRNSLKKARLTETELSVEHVEMLLNVLVLDGKIEKLPAFGTAMWDSMAVDEGEPAVEEGRKKKKKRKHDTIGSDDDEKRSKRKKKRKDTESEDTTSSEDEPTIKLKKKKRSKKKKGGDSESDSELQSKKGKKKKKVDTETETSDESSDDEPKRKKRKRSKASDSSNEPSSEDDHRQRKSSKSSKRSSSPFRPELYESLDGGSGSVYRAIKEEQTFLRWSEAPCTLCPSFDFCKDGGPVNPKDCVYYGEWLTAGSLTMD</sequence>
<evidence type="ECO:0000256" key="4">
    <source>
        <dbReference type="ARBA" id="ARBA00023163"/>
    </source>
</evidence>
<feature type="compositionally biased region" description="Basic residues" evidence="6">
    <location>
        <begin position="313"/>
        <end position="324"/>
    </location>
</feature>
<accession>A0A9P6C667</accession>
<dbReference type="SUPFAM" id="SSF46785">
    <property type="entry name" value="Winged helix' DNA-binding domain"/>
    <property type="match status" value="1"/>
</dbReference>
<dbReference type="InterPro" id="IPR036388">
    <property type="entry name" value="WH-like_DNA-bd_sf"/>
</dbReference>
<dbReference type="GO" id="GO:0005654">
    <property type="term" value="C:nucleoplasm"/>
    <property type="evidence" value="ECO:0007669"/>
    <property type="project" value="UniProtKB-ARBA"/>
</dbReference>
<organism evidence="7 8">
    <name type="scientific">Macrolepiota fuliginosa MF-IS2</name>
    <dbReference type="NCBI Taxonomy" id="1400762"/>
    <lineage>
        <taxon>Eukaryota</taxon>
        <taxon>Fungi</taxon>
        <taxon>Dikarya</taxon>
        <taxon>Basidiomycota</taxon>
        <taxon>Agaricomycotina</taxon>
        <taxon>Agaricomycetes</taxon>
        <taxon>Agaricomycetidae</taxon>
        <taxon>Agaricales</taxon>
        <taxon>Agaricineae</taxon>
        <taxon>Agaricaceae</taxon>
        <taxon>Macrolepiota</taxon>
    </lineage>
</organism>
<feature type="compositionally biased region" description="Acidic residues" evidence="6">
    <location>
        <begin position="348"/>
        <end position="357"/>
    </location>
</feature>
<dbReference type="InterPro" id="IPR036390">
    <property type="entry name" value="WH_DNA-bd_sf"/>
</dbReference>
<reference evidence="7" key="1">
    <citation type="submission" date="2020-11" db="EMBL/GenBank/DDBJ databases">
        <authorList>
            <consortium name="DOE Joint Genome Institute"/>
            <person name="Ahrendt S."/>
            <person name="Riley R."/>
            <person name="Andreopoulos W."/>
            <person name="Labutti K."/>
            <person name="Pangilinan J."/>
            <person name="Ruiz-Duenas F.J."/>
            <person name="Barrasa J.M."/>
            <person name="Sanchez-Garcia M."/>
            <person name="Camarero S."/>
            <person name="Miyauchi S."/>
            <person name="Serrano A."/>
            <person name="Linde D."/>
            <person name="Babiker R."/>
            <person name="Drula E."/>
            <person name="Ayuso-Fernandez I."/>
            <person name="Pacheco R."/>
            <person name="Padilla G."/>
            <person name="Ferreira P."/>
            <person name="Barriuso J."/>
            <person name="Kellner H."/>
            <person name="Castanera R."/>
            <person name="Alfaro M."/>
            <person name="Ramirez L."/>
            <person name="Pisabarro A.G."/>
            <person name="Kuo A."/>
            <person name="Tritt A."/>
            <person name="Lipzen A."/>
            <person name="He G."/>
            <person name="Yan M."/>
            <person name="Ng V."/>
            <person name="Cullen D."/>
            <person name="Martin F."/>
            <person name="Rosso M.-N."/>
            <person name="Henrissat B."/>
            <person name="Hibbett D."/>
            <person name="Martinez A.T."/>
            <person name="Grigoriev I.V."/>
        </authorList>
    </citation>
    <scope>NUCLEOTIDE SEQUENCE</scope>
    <source>
        <strain evidence="7">MF-IS2</strain>
    </source>
</reference>
<proteinExistence type="inferred from homology"/>
<evidence type="ECO:0000313" key="8">
    <source>
        <dbReference type="Proteomes" id="UP000807342"/>
    </source>
</evidence>
<keyword evidence="4" id="KW-0804">Transcription</keyword>
<evidence type="ECO:0000256" key="3">
    <source>
        <dbReference type="ARBA" id="ARBA00022478"/>
    </source>
</evidence>
<dbReference type="OrthoDB" id="613763at2759"/>
<comment type="similarity">
    <text evidence="2">Belongs to the eukaryotic RPC34/RPC39 RNA polymerase subunit family.</text>
</comment>
<comment type="caution">
    <text evidence="7">The sequence shown here is derived from an EMBL/GenBank/DDBJ whole genome shotgun (WGS) entry which is preliminary data.</text>
</comment>
<feature type="compositionally biased region" description="Acidic residues" evidence="6">
    <location>
        <begin position="299"/>
        <end position="309"/>
    </location>
</feature>
<comment type="subcellular location">
    <subcellularLocation>
        <location evidence="1">Nucleus</location>
    </subcellularLocation>
</comment>
<dbReference type="Gene3D" id="1.10.10.10">
    <property type="entry name" value="Winged helix-like DNA-binding domain superfamily/Winged helix DNA-binding domain"/>
    <property type="match status" value="1"/>
</dbReference>
<evidence type="ECO:0008006" key="9">
    <source>
        <dbReference type="Google" id="ProtNLM"/>
    </source>
</evidence>
<protein>
    <recommendedName>
        <fullName evidence="9">DNA-directed RNA polymerase III subunit RPC6</fullName>
    </recommendedName>
</protein>
<evidence type="ECO:0000256" key="1">
    <source>
        <dbReference type="ARBA" id="ARBA00004123"/>
    </source>
</evidence>
<evidence type="ECO:0000256" key="5">
    <source>
        <dbReference type="ARBA" id="ARBA00023242"/>
    </source>
</evidence>
<dbReference type="InterPro" id="IPR016049">
    <property type="entry name" value="RNA_pol_Rpc34-like"/>
</dbReference>
<dbReference type="AlphaFoldDB" id="A0A9P6C667"/>
<keyword evidence="3" id="KW-0240">DNA-directed RNA polymerase</keyword>
<keyword evidence="8" id="KW-1185">Reference proteome</keyword>